<comment type="caution">
    <text evidence="1">The sequence shown here is derived from an EMBL/GenBank/DDBJ whole genome shotgun (WGS) entry which is preliminary data.</text>
</comment>
<sequence>MITRPTCQELIEAVRRELGTTVIAAVTDASVQGTLAMIDAVLQIAAARSEHELTWMTQETDATESFAEHIIGAGVDGCGPVRDGLAKLREARGTDNQAAGVLAAYHASGRLLAACTELALSCEGDIRARLDQVLLARLENELEIRGEFRMAGRG</sequence>
<gene>
    <name evidence="1" type="ORF">BST14_26795</name>
</gene>
<organism evidence="1 2">
    <name type="scientific">Mycobacterium arosiense ATCC BAA-1401 = DSM 45069</name>
    <dbReference type="NCBI Taxonomy" id="1265311"/>
    <lineage>
        <taxon>Bacteria</taxon>
        <taxon>Bacillati</taxon>
        <taxon>Actinomycetota</taxon>
        <taxon>Actinomycetes</taxon>
        <taxon>Mycobacteriales</taxon>
        <taxon>Mycobacteriaceae</taxon>
        <taxon>Mycobacterium</taxon>
        <taxon>Mycobacterium avium complex (MAC)</taxon>
    </lineage>
</organism>
<proteinExistence type="predicted"/>
<dbReference type="RefSeq" id="WP_083067307.1">
    <property type="nucleotide sequence ID" value="NZ_MVHG01000131.1"/>
</dbReference>
<accession>A0A1W9Z649</accession>
<dbReference type="EMBL" id="MVHG01000131">
    <property type="protein sequence ID" value="ORA07667.1"/>
    <property type="molecule type" value="Genomic_DNA"/>
</dbReference>
<protein>
    <submittedName>
        <fullName evidence="1">Uncharacterized protein</fullName>
    </submittedName>
</protein>
<reference evidence="1 2" key="1">
    <citation type="submission" date="2016-12" db="EMBL/GenBank/DDBJ databases">
        <title>The new phylogeny of genus Mycobacterium.</title>
        <authorList>
            <person name="Tortoli E."/>
            <person name="Trovato A."/>
            <person name="Cirillo D.M."/>
        </authorList>
    </citation>
    <scope>NUCLEOTIDE SEQUENCE [LARGE SCALE GENOMIC DNA]</scope>
    <source>
        <strain evidence="1 2">DSM 45069</strain>
    </source>
</reference>
<evidence type="ECO:0000313" key="2">
    <source>
        <dbReference type="Proteomes" id="UP000192707"/>
    </source>
</evidence>
<name>A0A1W9Z649_MYCAI</name>
<evidence type="ECO:0000313" key="1">
    <source>
        <dbReference type="EMBL" id="ORA07667.1"/>
    </source>
</evidence>
<dbReference type="Proteomes" id="UP000192707">
    <property type="component" value="Unassembled WGS sequence"/>
</dbReference>
<dbReference type="AlphaFoldDB" id="A0A1W9Z649"/>
<keyword evidence="2" id="KW-1185">Reference proteome</keyword>